<reference evidence="3" key="1">
    <citation type="journal article" date="2021" name="Front. Microbiol.">
        <title>Comprehensive Comparative Genomics and Phenotyping of Methylobacterium Species.</title>
        <authorList>
            <person name="Alessa O."/>
            <person name="Ogura Y."/>
            <person name="Fujitani Y."/>
            <person name="Takami H."/>
            <person name="Hayashi T."/>
            <person name="Sahin N."/>
            <person name="Tani A."/>
        </authorList>
    </citation>
    <scope>NUCLEOTIDE SEQUENCE</scope>
    <source>
        <strain evidence="3">DSM 19015</strain>
    </source>
</reference>
<proteinExistence type="predicted"/>
<sequence>MSEGRSLPTLLIALLLCSAPAAADPAVTLLDLPFSARALRGPGSEVAVAVATSGLMPRPKPASADPRAKATSADAPVAVVWGEAGGAALTLSEGRLATTPLGADAIEGLSASETPRGALPGARRALLGPLSAHLSRTGSPERTSLTIRERQPVAMSAEPKPVPVTTSTVSAGEGAGFLPRGPRAARIDGRPILVAVAAEAGGASSLVLVAHSGAGSSGASSSGEWAILARSPPQAAEAGGEPVTPAAIADFSGTGRPQVAAVRAPDGTGLLQVWAYEGGALSLRHEAPGYTDLSPGGGEGDLAALIDLDRDGVPELALPNADRSALAILSLKDGIRERARIPLPAPAAFGLAVLGDGPAARLLVGLADGRVAMVAP</sequence>
<dbReference type="EMBL" id="BPQP01000078">
    <property type="protein sequence ID" value="GJD97112.1"/>
    <property type="molecule type" value="Genomic_DNA"/>
</dbReference>
<keyword evidence="2" id="KW-0732">Signal</keyword>
<gene>
    <name evidence="3" type="ORF">OCOJLMKI_4340</name>
</gene>
<name>A0ABQ4S4M6_9HYPH</name>
<comment type="caution">
    <text evidence="3">The sequence shown here is derived from an EMBL/GenBank/DDBJ whole genome shotgun (WGS) entry which is preliminary data.</text>
</comment>
<keyword evidence="4" id="KW-1185">Reference proteome</keyword>
<accession>A0ABQ4S4M6</accession>
<feature type="region of interest" description="Disordered" evidence="1">
    <location>
        <begin position="155"/>
        <end position="175"/>
    </location>
</feature>
<evidence type="ECO:0000313" key="3">
    <source>
        <dbReference type="EMBL" id="GJD97112.1"/>
    </source>
</evidence>
<evidence type="ECO:0008006" key="5">
    <source>
        <dbReference type="Google" id="ProtNLM"/>
    </source>
</evidence>
<dbReference type="SUPFAM" id="SSF69318">
    <property type="entry name" value="Integrin alpha N-terminal domain"/>
    <property type="match status" value="1"/>
</dbReference>
<dbReference type="RefSeq" id="WP_238246195.1">
    <property type="nucleotide sequence ID" value="NZ_BPQP01000078.1"/>
</dbReference>
<evidence type="ECO:0000256" key="1">
    <source>
        <dbReference type="SAM" id="MobiDB-lite"/>
    </source>
</evidence>
<reference evidence="3" key="2">
    <citation type="submission" date="2021-08" db="EMBL/GenBank/DDBJ databases">
        <authorList>
            <person name="Tani A."/>
            <person name="Ola A."/>
            <person name="Ogura Y."/>
            <person name="Katsura K."/>
            <person name="Hayashi T."/>
        </authorList>
    </citation>
    <scope>NUCLEOTIDE SEQUENCE</scope>
    <source>
        <strain evidence="3">DSM 19015</strain>
    </source>
</reference>
<evidence type="ECO:0000256" key="2">
    <source>
        <dbReference type="SAM" id="SignalP"/>
    </source>
</evidence>
<feature type="signal peptide" evidence="2">
    <location>
        <begin position="1"/>
        <end position="23"/>
    </location>
</feature>
<dbReference type="Proteomes" id="UP001055125">
    <property type="component" value="Unassembled WGS sequence"/>
</dbReference>
<dbReference type="InterPro" id="IPR028994">
    <property type="entry name" value="Integrin_alpha_N"/>
</dbReference>
<feature type="chain" id="PRO_5047046048" description="FG-GAP repeat protein" evidence="2">
    <location>
        <begin position="24"/>
        <end position="376"/>
    </location>
</feature>
<evidence type="ECO:0000313" key="4">
    <source>
        <dbReference type="Proteomes" id="UP001055125"/>
    </source>
</evidence>
<protein>
    <recommendedName>
        <fullName evidence="5">FG-GAP repeat protein</fullName>
    </recommendedName>
</protein>
<organism evidence="3 4">
    <name type="scientific">Methylobacterium iners</name>
    <dbReference type="NCBI Taxonomy" id="418707"/>
    <lineage>
        <taxon>Bacteria</taxon>
        <taxon>Pseudomonadati</taxon>
        <taxon>Pseudomonadota</taxon>
        <taxon>Alphaproteobacteria</taxon>
        <taxon>Hyphomicrobiales</taxon>
        <taxon>Methylobacteriaceae</taxon>
        <taxon>Methylobacterium</taxon>
    </lineage>
</organism>